<dbReference type="GO" id="GO:0097255">
    <property type="term" value="C:R2TP complex"/>
    <property type="evidence" value="ECO:0007669"/>
    <property type="project" value="TreeGrafter"/>
</dbReference>
<gene>
    <name evidence="4" type="ORF">KQ657_002547</name>
</gene>
<evidence type="ECO:0000313" key="4">
    <source>
        <dbReference type="EMBL" id="KAG7191941.1"/>
    </source>
</evidence>
<dbReference type="GO" id="GO:0000492">
    <property type="term" value="P:box C/D snoRNP assembly"/>
    <property type="evidence" value="ECO:0007669"/>
    <property type="project" value="TreeGrafter"/>
</dbReference>
<comment type="caution">
    <text evidence="4">The sequence shown here is derived from an EMBL/GenBank/DDBJ whole genome shotgun (WGS) entry which is preliminary data.</text>
</comment>
<feature type="domain" description="Pih1 Ascomycota CS" evidence="3">
    <location>
        <begin position="236"/>
        <end position="330"/>
    </location>
</feature>
<keyword evidence="5" id="KW-1185">Reference proteome</keyword>
<organism evidence="4 5">
    <name type="scientific">Scheffersomyces spartinae</name>
    <dbReference type="NCBI Taxonomy" id="45513"/>
    <lineage>
        <taxon>Eukaryota</taxon>
        <taxon>Fungi</taxon>
        <taxon>Dikarya</taxon>
        <taxon>Ascomycota</taxon>
        <taxon>Saccharomycotina</taxon>
        <taxon>Pichiomycetes</taxon>
        <taxon>Debaryomycetaceae</taxon>
        <taxon>Scheffersomyces</taxon>
    </lineage>
</organism>
<dbReference type="EMBL" id="JAHMUF010000021">
    <property type="protein sequence ID" value="KAG7191941.1"/>
    <property type="molecule type" value="Genomic_DNA"/>
</dbReference>
<name>A0A9P7V692_9ASCO</name>
<dbReference type="AlphaFoldDB" id="A0A9P7V692"/>
<dbReference type="GeneID" id="66115921"/>
<protein>
    <recommendedName>
        <fullName evidence="6">PIH1 N-terminal domain-containing protein</fullName>
    </recommendedName>
</protein>
<evidence type="ECO:0000259" key="3">
    <source>
        <dbReference type="Pfam" id="PF18482"/>
    </source>
</evidence>
<dbReference type="Pfam" id="PF08190">
    <property type="entry name" value="PIH1"/>
    <property type="match status" value="1"/>
</dbReference>
<dbReference type="Pfam" id="PF18482">
    <property type="entry name" value="Pih1_fungal_CS"/>
    <property type="match status" value="1"/>
</dbReference>
<comment type="similarity">
    <text evidence="1">Belongs to the PIH1 family.</text>
</comment>
<evidence type="ECO:0000313" key="5">
    <source>
        <dbReference type="Proteomes" id="UP000790833"/>
    </source>
</evidence>
<proteinExistence type="inferred from homology"/>
<dbReference type="InterPro" id="IPR041441">
    <property type="entry name" value="Pih1_CS_Ascomycota"/>
</dbReference>
<dbReference type="InterPro" id="IPR050734">
    <property type="entry name" value="PIH1/Kintoun_subfamily"/>
</dbReference>
<evidence type="ECO:0008006" key="6">
    <source>
        <dbReference type="Google" id="ProtNLM"/>
    </source>
</evidence>
<accession>A0A9P7V692</accession>
<dbReference type="RefSeq" id="XP_043047492.1">
    <property type="nucleotide sequence ID" value="XM_043193305.1"/>
</dbReference>
<dbReference type="Proteomes" id="UP000790833">
    <property type="component" value="Unassembled WGS sequence"/>
</dbReference>
<dbReference type="GO" id="GO:0005737">
    <property type="term" value="C:cytoplasm"/>
    <property type="evidence" value="ECO:0007669"/>
    <property type="project" value="TreeGrafter"/>
</dbReference>
<reference evidence="4" key="1">
    <citation type="submission" date="2021-03" db="EMBL/GenBank/DDBJ databases">
        <authorList>
            <person name="Palmer J.M."/>
        </authorList>
    </citation>
    <scope>NUCLEOTIDE SEQUENCE</scope>
    <source>
        <strain evidence="4">ARV_011</strain>
    </source>
</reference>
<dbReference type="GO" id="GO:0006364">
    <property type="term" value="P:rRNA processing"/>
    <property type="evidence" value="ECO:0007669"/>
    <property type="project" value="TreeGrafter"/>
</dbReference>
<dbReference type="PANTHER" id="PTHR22997:SF0">
    <property type="entry name" value="PIH1 DOMAIN-CONTAINING PROTEIN 1"/>
    <property type="match status" value="1"/>
</dbReference>
<evidence type="ECO:0000259" key="2">
    <source>
        <dbReference type="Pfam" id="PF08190"/>
    </source>
</evidence>
<feature type="domain" description="PIH1 N-terminal" evidence="2">
    <location>
        <begin position="11"/>
        <end position="153"/>
    </location>
</feature>
<dbReference type="InterPro" id="IPR012981">
    <property type="entry name" value="PIH1_N"/>
</dbReference>
<sequence length="330" mass="37117">MLRQASGPETTLDPKPGFVVKTKVLGSRTLTSGTKAFINVCHDPQVPLPSVEFDPAVVFPLIMENQWEIPLVVSAEKQSVDKKGVPAVVYDCCMNLQSFQWAQVNKDLRLILIEWCIEAVELLYDMELERAYTTPKMLNKGELSKTIIASEDMDSGDLKSQLEELQRNETLGLIEEIKFNSDDADCDLPLPDLRNINNDPQKRPLIEEISTPRTMKKEEHKATKPIATATSVRQKYDFSVTFLKIESPSSGETLEVAVLCPQLTSDAVLVSYNPASRSIVIHNRSGDFYFVNTEDKLKDILEIPLPPISRTPTNIRSVFEGHPSRLRIFL</sequence>
<dbReference type="PANTHER" id="PTHR22997">
    <property type="entry name" value="PIH1 DOMAIN-CONTAINING PROTEIN 1"/>
    <property type="match status" value="1"/>
</dbReference>
<dbReference type="GO" id="GO:1990904">
    <property type="term" value="C:ribonucleoprotein complex"/>
    <property type="evidence" value="ECO:0007669"/>
    <property type="project" value="TreeGrafter"/>
</dbReference>
<dbReference type="OrthoDB" id="5135119at2759"/>
<evidence type="ECO:0000256" key="1">
    <source>
        <dbReference type="ARBA" id="ARBA00008511"/>
    </source>
</evidence>